<dbReference type="EMBL" id="JAPQKH010000007">
    <property type="protein sequence ID" value="KAJ5087716.1"/>
    <property type="molecule type" value="Genomic_DNA"/>
</dbReference>
<dbReference type="PANTHER" id="PTHR31573">
    <property type="entry name" value="ALPHA-KETOGLUTARATE-DEPENDENT DIOXYGENASE ALKB HOMOLOG 2"/>
    <property type="match status" value="1"/>
</dbReference>
<protein>
    <recommendedName>
        <fullName evidence="2">Fe2OG dioxygenase domain-containing protein</fullName>
    </recommendedName>
</protein>
<evidence type="ECO:0000313" key="4">
    <source>
        <dbReference type="Proteomes" id="UP001149165"/>
    </source>
</evidence>
<sequence length="742" mass="83900">MVRHRLTEYFKFYLNTMLDDLSTTPFTGLEITPIFSQFSIHRTLRVFPQSHKPITKIYRDHASRFNYSPILPSADLTFTISRISWLINPYRATCMAGKRLRGLDSSADQSDRQLKRILRPEDEGTEEIKSIPPFHGEPSVWATSRTSLCESLPYYRSVQGSLYHKDGVTYGCLIDGDSGIRFHIDEEVVITRVGGSYAKPTTTGQLELTTDQSRGQGAMKFLENALRDKSPIAFIVGDKNSGLHRKPPHRYNVMDFFQVTDLWSEKIDGHVGMRVRYEKINLSEKSWWARKGSADPVPHEERDLSLCPEHVVCETCKDKSPRLFNEGWMCLVASCPQFWRMDGAEAPQDLTYAETFLNKREVPRIGIRYPFPLKPNLVGDLLQNSSLRLTCRDNWRGIVCPLCGKCIPRMFWNGWKCTWKANMQSDPTACKWVCLMNLATVPLHSLTSNDCQGAASLDQFRPSEYESTGFYQKTTDYISSHPYVRVTYTISDIGVVSHFISNQGINEQLRGPDAIFHSLQNSNLGLRRYPHNTPVGETATAHFAQNYKVVGEDAIETSQPNELLLIGYFEGMKMGYHDDGEKGLGPTIASLSLGGSSKMTLRMKAKYFHGQTSSNCITKGDPVLKGCRLEEERRALREELDLGIKDQQAYEEALKALFRQNPKKTTGMAPVAVTMNLHHGDMVVMNGALLQRYYEHSVVPDKNSILRYALTARSISPGSAMTEADLERSGFQLTGDQVYDGH</sequence>
<reference evidence="3" key="2">
    <citation type="journal article" date="2023" name="IMA Fungus">
        <title>Comparative genomic study of the Penicillium genus elucidates a diverse pangenome and 15 lateral gene transfer events.</title>
        <authorList>
            <person name="Petersen C."/>
            <person name="Sorensen T."/>
            <person name="Nielsen M.R."/>
            <person name="Sondergaard T.E."/>
            <person name="Sorensen J.L."/>
            <person name="Fitzpatrick D.A."/>
            <person name="Frisvad J.C."/>
            <person name="Nielsen K.L."/>
        </authorList>
    </citation>
    <scope>NUCLEOTIDE SEQUENCE</scope>
    <source>
        <strain evidence="3">IBT 30069</strain>
    </source>
</reference>
<name>A0A9W9ETS5_9EURO</name>
<dbReference type="InterPro" id="IPR037151">
    <property type="entry name" value="AlkB-like_sf"/>
</dbReference>
<dbReference type="OrthoDB" id="2163491at2759"/>
<dbReference type="Proteomes" id="UP001149165">
    <property type="component" value="Unassembled WGS sequence"/>
</dbReference>
<evidence type="ECO:0000259" key="2">
    <source>
        <dbReference type="PROSITE" id="PS51471"/>
    </source>
</evidence>
<dbReference type="PROSITE" id="PS51471">
    <property type="entry name" value="FE2OG_OXY"/>
    <property type="match status" value="1"/>
</dbReference>
<dbReference type="SUPFAM" id="SSF51197">
    <property type="entry name" value="Clavaminate synthase-like"/>
    <property type="match status" value="1"/>
</dbReference>
<dbReference type="AlphaFoldDB" id="A0A9W9ETS5"/>
<dbReference type="InterPro" id="IPR027450">
    <property type="entry name" value="AlkB-like"/>
</dbReference>
<organism evidence="3 4">
    <name type="scientific">Penicillium angulare</name>
    <dbReference type="NCBI Taxonomy" id="116970"/>
    <lineage>
        <taxon>Eukaryota</taxon>
        <taxon>Fungi</taxon>
        <taxon>Dikarya</taxon>
        <taxon>Ascomycota</taxon>
        <taxon>Pezizomycotina</taxon>
        <taxon>Eurotiomycetes</taxon>
        <taxon>Eurotiomycetidae</taxon>
        <taxon>Eurotiales</taxon>
        <taxon>Aspergillaceae</taxon>
        <taxon>Penicillium</taxon>
    </lineage>
</organism>
<dbReference type="InterPro" id="IPR032852">
    <property type="entry name" value="ALKBH2"/>
</dbReference>
<feature type="binding site" evidence="1">
    <location>
        <position position="696"/>
    </location>
    <ligand>
        <name>2-oxoglutarate</name>
        <dbReference type="ChEBI" id="CHEBI:16810"/>
    </ligand>
</feature>
<accession>A0A9W9ETS5</accession>
<dbReference type="InterPro" id="IPR005123">
    <property type="entry name" value="Oxoglu/Fe-dep_dioxygenase_dom"/>
</dbReference>
<comment type="caution">
    <text evidence="3">The sequence shown here is derived from an EMBL/GenBank/DDBJ whole genome shotgun (WGS) entry which is preliminary data.</text>
</comment>
<dbReference type="GO" id="GO:0035516">
    <property type="term" value="F:broad specificity oxidative DNA demethylase activity"/>
    <property type="evidence" value="ECO:0007669"/>
    <property type="project" value="TreeGrafter"/>
</dbReference>
<dbReference type="Pfam" id="PF13532">
    <property type="entry name" value="2OG-FeII_Oxy_2"/>
    <property type="match status" value="1"/>
</dbReference>
<feature type="domain" description="Fe2OG dioxygenase" evidence="2">
    <location>
        <begin position="559"/>
        <end position="716"/>
    </location>
</feature>
<dbReference type="GO" id="GO:0051747">
    <property type="term" value="F:cytosine C-5 DNA demethylase activity"/>
    <property type="evidence" value="ECO:0007669"/>
    <property type="project" value="TreeGrafter"/>
</dbReference>
<evidence type="ECO:0000256" key="1">
    <source>
        <dbReference type="PIRSR" id="PIRSR632852-1"/>
    </source>
</evidence>
<evidence type="ECO:0000313" key="3">
    <source>
        <dbReference type="EMBL" id="KAJ5087716.1"/>
    </source>
</evidence>
<proteinExistence type="predicted"/>
<reference evidence="3" key="1">
    <citation type="submission" date="2022-11" db="EMBL/GenBank/DDBJ databases">
        <authorList>
            <person name="Petersen C."/>
        </authorList>
    </citation>
    <scope>NUCLEOTIDE SEQUENCE</scope>
    <source>
        <strain evidence="3">IBT 30069</strain>
    </source>
</reference>
<dbReference type="GO" id="GO:0008198">
    <property type="term" value="F:ferrous iron binding"/>
    <property type="evidence" value="ECO:0007669"/>
    <property type="project" value="TreeGrafter"/>
</dbReference>
<feature type="binding site" evidence="1">
    <location>
        <position position="568"/>
    </location>
    <ligand>
        <name>2-oxoglutarate</name>
        <dbReference type="ChEBI" id="CHEBI:16810"/>
    </ligand>
</feature>
<keyword evidence="4" id="KW-1185">Reference proteome</keyword>
<feature type="binding site" evidence="1">
    <location>
        <position position="577"/>
    </location>
    <ligand>
        <name>2-oxoglutarate</name>
        <dbReference type="ChEBI" id="CHEBI:16810"/>
    </ligand>
</feature>
<gene>
    <name evidence="3" type="ORF">N7456_011332</name>
</gene>
<dbReference type="GO" id="GO:0006307">
    <property type="term" value="P:DNA alkylation repair"/>
    <property type="evidence" value="ECO:0007669"/>
    <property type="project" value="TreeGrafter"/>
</dbReference>
<dbReference type="Gene3D" id="2.60.120.590">
    <property type="entry name" value="Alpha-ketoglutarate-dependent dioxygenase AlkB-like"/>
    <property type="match status" value="1"/>
</dbReference>
<dbReference type="PANTHER" id="PTHR31573:SF4">
    <property type="entry name" value="FE2OG DIOXYGENASE DOMAIN-CONTAINING PROTEIN"/>
    <property type="match status" value="1"/>
</dbReference>